<comment type="caution">
    <text evidence="2">The sequence shown here is derived from an EMBL/GenBank/DDBJ whole genome shotgun (WGS) entry which is preliminary data.</text>
</comment>
<dbReference type="PANTHER" id="PTHR12062:SF9">
    <property type="entry name" value="ALPHA-1,3-MANNOSYL-GLYCOPROTEIN 4-BETA-N-ACETYLGLUCOSAMINYLTRANSFERASE A, ISOFORM A"/>
    <property type="match status" value="1"/>
</dbReference>
<dbReference type="GO" id="GO:0005795">
    <property type="term" value="C:Golgi stack"/>
    <property type="evidence" value="ECO:0007669"/>
    <property type="project" value="TreeGrafter"/>
</dbReference>
<feature type="region of interest" description="Disordered" evidence="1">
    <location>
        <begin position="61"/>
        <end position="90"/>
    </location>
</feature>
<evidence type="ECO:0008006" key="4">
    <source>
        <dbReference type="Google" id="ProtNLM"/>
    </source>
</evidence>
<reference evidence="2 3" key="1">
    <citation type="journal article" date="2015" name="Genome Biol.">
        <title>Comparative genomics of Steinernema reveals deeply conserved gene regulatory networks.</title>
        <authorList>
            <person name="Dillman A.R."/>
            <person name="Macchietto M."/>
            <person name="Porter C.F."/>
            <person name="Rogers A."/>
            <person name="Williams B."/>
            <person name="Antoshechkin I."/>
            <person name="Lee M.M."/>
            <person name="Goodwin Z."/>
            <person name="Lu X."/>
            <person name="Lewis E.E."/>
            <person name="Goodrich-Blair H."/>
            <person name="Stock S.P."/>
            <person name="Adams B.J."/>
            <person name="Sternberg P.W."/>
            <person name="Mortazavi A."/>
        </authorList>
    </citation>
    <scope>NUCLEOTIDE SEQUENCE [LARGE SCALE GENOMIC DNA]</scope>
    <source>
        <strain evidence="2 3">ALL</strain>
    </source>
</reference>
<gene>
    <name evidence="2" type="ORF">L596_025162</name>
</gene>
<dbReference type="PANTHER" id="PTHR12062">
    <property type="entry name" value="N-ACETYLGLUCOSAMINYLTRANSFERASE VI"/>
    <property type="match status" value="1"/>
</dbReference>
<dbReference type="AlphaFoldDB" id="A0A4U5M703"/>
<dbReference type="GO" id="GO:0005783">
    <property type="term" value="C:endoplasmic reticulum"/>
    <property type="evidence" value="ECO:0007669"/>
    <property type="project" value="TreeGrafter"/>
</dbReference>
<proteinExistence type="predicted"/>
<dbReference type="InterPro" id="IPR006759">
    <property type="entry name" value="Glyco_transf_54"/>
</dbReference>
<dbReference type="GO" id="GO:0005793">
    <property type="term" value="C:endoplasmic reticulum-Golgi intermediate compartment"/>
    <property type="evidence" value="ECO:0007669"/>
    <property type="project" value="TreeGrafter"/>
</dbReference>
<dbReference type="EMBL" id="AZBU02000009">
    <property type="protein sequence ID" value="TKR64668.1"/>
    <property type="molecule type" value="Genomic_DNA"/>
</dbReference>
<accession>A0A4U5M703</accession>
<dbReference type="GO" id="GO:0008375">
    <property type="term" value="F:acetylglucosaminyltransferase activity"/>
    <property type="evidence" value="ECO:0007669"/>
    <property type="project" value="TreeGrafter"/>
</dbReference>
<dbReference type="OrthoDB" id="2016523at2759"/>
<name>A0A4U5M703_STECR</name>
<reference evidence="2 3" key="2">
    <citation type="journal article" date="2019" name="G3 (Bethesda)">
        <title>Hybrid Assembly of the Genome of the Entomopathogenic Nematode Steinernema carpocapsae Identifies the X-Chromosome.</title>
        <authorList>
            <person name="Serra L."/>
            <person name="Macchietto M."/>
            <person name="Macias-Munoz A."/>
            <person name="McGill C.J."/>
            <person name="Rodriguez I.M."/>
            <person name="Rodriguez B."/>
            <person name="Murad R."/>
            <person name="Mortazavi A."/>
        </authorList>
    </citation>
    <scope>NUCLEOTIDE SEQUENCE [LARGE SCALE GENOMIC DNA]</scope>
    <source>
        <strain evidence="2 3">ALL</strain>
    </source>
</reference>
<dbReference type="Proteomes" id="UP000298663">
    <property type="component" value="Unassembled WGS sequence"/>
</dbReference>
<protein>
    <recommendedName>
        <fullName evidence="4">Hexosyltransferase</fullName>
    </recommendedName>
</protein>
<keyword evidence="3" id="KW-1185">Reference proteome</keyword>
<dbReference type="GO" id="GO:0006487">
    <property type="term" value="P:protein N-linked glycosylation"/>
    <property type="evidence" value="ECO:0007669"/>
    <property type="project" value="TreeGrafter"/>
</dbReference>
<organism evidence="2 3">
    <name type="scientific">Steinernema carpocapsae</name>
    <name type="common">Entomopathogenic nematode</name>
    <dbReference type="NCBI Taxonomy" id="34508"/>
    <lineage>
        <taxon>Eukaryota</taxon>
        <taxon>Metazoa</taxon>
        <taxon>Ecdysozoa</taxon>
        <taxon>Nematoda</taxon>
        <taxon>Chromadorea</taxon>
        <taxon>Rhabditida</taxon>
        <taxon>Tylenchina</taxon>
        <taxon>Panagrolaimomorpha</taxon>
        <taxon>Strongyloidoidea</taxon>
        <taxon>Steinernematidae</taxon>
        <taxon>Steinernema</taxon>
    </lineage>
</organism>
<sequence length="214" mass="24344">MIPRRCLRRNTVASMLFAFLTLLLWWNLTRFEDRHEVQISTENTLLGATPERKFIVKAAKNRNETTPNLTTEARNSTKPTKLPRPGKDLPFDAALKSKPAKMPSHDVLPHVRNLSSEAVLYPNSHSSRRRTERSDPTIVIGIPTVVRAEVNYLRTTLDSLFENLKPEDAKITKIVVMIAEKDADREKKIESVTSEIGRHFQAQIEGTFGRDRAS</sequence>
<feature type="compositionally biased region" description="Polar residues" evidence="1">
    <location>
        <begin position="64"/>
        <end position="79"/>
    </location>
</feature>
<evidence type="ECO:0000313" key="3">
    <source>
        <dbReference type="Proteomes" id="UP000298663"/>
    </source>
</evidence>
<evidence type="ECO:0000256" key="1">
    <source>
        <dbReference type="SAM" id="MobiDB-lite"/>
    </source>
</evidence>
<evidence type="ECO:0000313" key="2">
    <source>
        <dbReference type="EMBL" id="TKR64668.1"/>
    </source>
</evidence>